<keyword evidence="3" id="KW-1185">Reference proteome</keyword>
<comment type="caution">
    <text evidence="2">The sequence shown here is derived from an EMBL/GenBank/DDBJ whole genome shotgun (WGS) entry which is preliminary data.</text>
</comment>
<evidence type="ECO:0000256" key="1">
    <source>
        <dbReference type="SAM" id="MobiDB-lite"/>
    </source>
</evidence>
<dbReference type="OrthoDB" id="2272416at2759"/>
<dbReference type="EMBL" id="SMMG02000001">
    <property type="protein sequence ID" value="KAA3487940.1"/>
    <property type="molecule type" value="Genomic_DNA"/>
</dbReference>
<feature type="region of interest" description="Disordered" evidence="1">
    <location>
        <begin position="74"/>
        <end position="99"/>
    </location>
</feature>
<evidence type="ECO:0000313" key="2">
    <source>
        <dbReference type="EMBL" id="KAA3487940.1"/>
    </source>
</evidence>
<gene>
    <name evidence="2" type="ORF">EPI10_031731</name>
</gene>
<protein>
    <submittedName>
        <fullName evidence="2">Gag-Pol polyprotein</fullName>
    </submittedName>
</protein>
<organism evidence="2 3">
    <name type="scientific">Gossypium australe</name>
    <dbReference type="NCBI Taxonomy" id="47621"/>
    <lineage>
        <taxon>Eukaryota</taxon>
        <taxon>Viridiplantae</taxon>
        <taxon>Streptophyta</taxon>
        <taxon>Embryophyta</taxon>
        <taxon>Tracheophyta</taxon>
        <taxon>Spermatophyta</taxon>
        <taxon>Magnoliopsida</taxon>
        <taxon>eudicotyledons</taxon>
        <taxon>Gunneridae</taxon>
        <taxon>Pentapetalae</taxon>
        <taxon>rosids</taxon>
        <taxon>malvids</taxon>
        <taxon>Malvales</taxon>
        <taxon>Malvaceae</taxon>
        <taxon>Malvoideae</taxon>
        <taxon>Gossypium</taxon>
    </lineage>
</organism>
<dbReference type="AlphaFoldDB" id="A0A5B6X198"/>
<name>A0A5B6X198_9ROSI</name>
<reference evidence="2" key="1">
    <citation type="submission" date="2019-08" db="EMBL/GenBank/DDBJ databases">
        <authorList>
            <person name="Liu F."/>
        </authorList>
    </citation>
    <scope>NUCLEOTIDE SEQUENCE [LARGE SCALE GENOMIC DNA]</scope>
    <source>
        <strain evidence="2">PA1801</strain>
        <tissue evidence="2">Leaf</tissue>
    </source>
</reference>
<proteinExistence type="predicted"/>
<evidence type="ECO:0000313" key="3">
    <source>
        <dbReference type="Proteomes" id="UP000325315"/>
    </source>
</evidence>
<dbReference type="Proteomes" id="UP000325315">
    <property type="component" value="Unassembled WGS sequence"/>
</dbReference>
<sequence length="162" mass="18740">MSVAEYECEFVKLSKYAQECISNEAIMCKRFEDGLNKDIRLLVRILELKEFVVLVGRACKAEELNKKNRKAMIEARDARKRPMSKSFQSQSKRSKKRTLRRPLQLGIHTEIVVTHIRALEFKPPRWQVWVMQSQINLNVRIMVDNILGSVGGTIELVTSAVH</sequence>
<accession>A0A5B6X198</accession>